<comment type="subcellular location">
    <subcellularLocation>
        <location evidence="1">Cell envelope</location>
    </subcellularLocation>
</comment>
<dbReference type="AlphaFoldDB" id="A0A841L840"/>
<proteinExistence type="inferred from homology"/>
<dbReference type="PROSITE" id="PS01039">
    <property type="entry name" value="SBP_BACTERIAL_3"/>
    <property type="match status" value="1"/>
</dbReference>
<dbReference type="EMBL" id="JACHEN010000041">
    <property type="protein sequence ID" value="MBB6218559.1"/>
    <property type="molecule type" value="Genomic_DNA"/>
</dbReference>
<evidence type="ECO:0000313" key="7">
    <source>
        <dbReference type="EMBL" id="MBB6218559.1"/>
    </source>
</evidence>
<keyword evidence="8" id="KW-1185">Reference proteome</keyword>
<evidence type="ECO:0000313" key="8">
    <source>
        <dbReference type="Proteomes" id="UP000579281"/>
    </source>
</evidence>
<accession>A0A841L840</accession>
<keyword evidence="3 5" id="KW-0732">Signal</keyword>
<dbReference type="InterPro" id="IPR018313">
    <property type="entry name" value="SBP_3_CS"/>
</dbReference>
<feature type="signal peptide" evidence="5">
    <location>
        <begin position="1"/>
        <end position="23"/>
    </location>
</feature>
<dbReference type="PANTHER" id="PTHR35936:SF17">
    <property type="entry name" value="ARGININE-BINDING EXTRACELLULAR PROTEIN ARTP"/>
    <property type="match status" value="1"/>
</dbReference>
<evidence type="ECO:0000256" key="1">
    <source>
        <dbReference type="ARBA" id="ARBA00004196"/>
    </source>
</evidence>
<feature type="domain" description="Solute-binding protein family 3/N-terminal" evidence="6">
    <location>
        <begin position="55"/>
        <end position="274"/>
    </location>
</feature>
<gene>
    <name evidence="7" type="ORF">HNQ80_004733</name>
</gene>
<dbReference type="SUPFAM" id="SSF53850">
    <property type="entry name" value="Periplasmic binding protein-like II"/>
    <property type="match status" value="1"/>
</dbReference>
<comment type="similarity">
    <text evidence="2 4">Belongs to the bacterial solute-binding protein 3 family.</text>
</comment>
<feature type="chain" id="PRO_5039262280" evidence="5">
    <location>
        <begin position="24"/>
        <end position="281"/>
    </location>
</feature>
<dbReference type="SMART" id="SM00062">
    <property type="entry name" value="PBPb"/>
    <property type="match status" value="1"/>
</dbReference>
<sequence>MFKRKAKKIMALMLALVFVFAFTGCSQKPATEEKAPAPTEQAAASKIEEIQKKGKLVLGTSADYPPYEFHKLTNGKDEIVGFDIEIAKTIAADLGVELEIKDMKFDGLLAALVVDDIDFIVAGMVPKEERKKSVDFSKQYYQAEQRILIRAEDQDKLKTPEDFKGLKVGAQKSTVQEDIALGIEGAEVKSLSKITDLVLELKNKKIDAIVLVDPVAAAYTKQNSDLVVPEISFGTEEGVAIAVNKGNEDLVEAINKTIDKLLSEGKIDKFIEEATTLAEEE</sequence>
<evidence type="ECO:0000256" key="5">
    <source>
        <dbReference type="SAM" id="SignalP"/>
    </source>
</evidence>
<evidence type="ECO:0000256" key="2">
    <source>
        <dbReference type="ARBA" id="ARBA00010333"/>
    </source>
</evidence>
<evidence type="ECO:0000259" key="6">
    <source>
        <dbReference type="SMART" id="SM00062"/>
    </source>
</evidence>
<dbReference type="Pfam" id="PF00497">
    <property type="entry name" value="SBP_bac_3"/>
    <property type="match status" value="1"/>
</dbReference>
<dbReference type="Proteomes" id="UP000579281">
    <property type="component" value="Unassembled WGS sequence"/>
</dbReference>
<dbReference type="PROSITE" id="PS51257">
    <property type="entry name" value="PROKAR_LIPOPROTEIN"/>
    <property type="match status" value="1"/>
</dbReference>
<dbReference type="Gene3D" id="3.40.190.10">
    <property type="entry name" value="Periplasmic binding protein-like II"/>
    <property type="match status" value="2"/>
</dbReference>
<dbReference type="RefSeq" id="WP_184313137.1">
    <property type="nucleotide sequence ID" value="NZ_JACHEN010000041.1"/>
</dbReference>
<evidence type="ECO:0000256" key="4">
    <source>
        <dbReference type="RuleBase" id="RU003744"/>
    </source>
</evidence>
<protein>
    <submittedName>
        <fullName evidence="7">Polar amino acid transport system substrate-binding protein</fullName>
    </submittedName>
</protein>
<dbReference type="GO" id="GO:0030313">
    <property type="term" value="C:cell envelope"/>
    <property type="evidence" value="ECO:0007669"/>
    <property type="project" value="UniProtKB-SubCell"/>
</dbReference>
<organism evidence="7 8">
    <name type="scientific">Anaerosolibacter carboniphilus</name>
    <dbReference type="NCBI Taxonomy" id="1417629"/>
    <lineage>
        <taxon>Bacteria</taxon>
        <taxon>Bacillati</taxon>
        <taxon>Bacillota</taxon>
        <taxon>Clostridia</taxon>
        <taxon>Peptostreptococcales</taxon>
        <taxon>Thermotaleaceae</taxon>
        <taxon>Anaerosolibacter</taxon>
    </lineage>
</organism>
<comment type="caution">
    <text evidence="7">The sequence shown here is derived from an EMBL/GenBank/DDBJ whole genome shotgun (WGS) entry which is preliminary data.</text>
</comment>
<name>A0A841L840_9FIRM</name>
<evidence type="ECO:0000256" key="3">
    <source>
        <dbReference type="ARBA" id="ARBA00022729"/>
    </source>
</evidence>
<reference evidence="7 8" key="1">
    <citation type="submission" date="2020-08" db="EMBL/GenBank/DDBJ databases">
        <title>Genomic Encyclopedia of Type Strains, Phase IV (KMG-IV): sequencing the most valuable type-strain genomes for metagenomic binning, comparative biology and taxonomic classification.</title>
        <authorList>
            <person name="Goeker M."/>
        </authorList>
    </citation>
    <scope>NUCLEOTIDE SEQUENCE [LARGE SCALE GENOMIC DNA]</scope>
    <source>
        <strain evidence="7 8">DSM 103526</strain>
    </source>
</reference>
<dbReference type="PANTHER" id="PTHR35936">
    <property type="entry name" value="MEMBRANE-BOUND LYTIC MUREIN TRANSGLYCOSYLASE F"/>
    <property type="match status" value="1"/>
</dbReference>
<dbReference type="InterPro" id="IPR001638">
    <property type="entry name" value="Solute-binding_3/MltF_N"/>
</dbReference>